<reference evidence="2" key="1">
    <citation type="journal article" date="2022" name="Nat. Commun.">
        <title>Chromosome evolution and the genetic basis of agronomically important traits in greater yam.</title>
        <authorList>
            <person name="Bredeson J.V."/>
            <person name="Lyons J.B."/>
            <person name="Oniyinde I.O."/>
            <person name="Okereke N.R."/>
            <person name="Kolade O."/>
            <person name="Nnabue I."/>
            <person name="Nwadili C.O."/>
            <person name="Hribova E."/>
            <person name="Parker M."/>
            <person name="Nwogha J."/>
            <person name="Shu S."/>
            <person name="Carlson J."/>
            <person name="Kariba R."/>
            <person name="Muthemba S."/>
            <person name="Knop K."/>
            <person name="Barton G.J."/>
            <person name="Sherwood A.V."/>
            <person name="Lopez-Montes A."/>
            <person name="Asiedu R."/>
            <person name="Jamnadass R."/>
            <person name="Muchugi A."/>
            <person name="Goodstein D."/>
            <person name="Egesi C.N."/>
            <person name="Featherston J."/>
            <person name="Asfaw A."/>
            <person name="Simpson G.G."/>
            <person name="Dolezel J."/>
            <person name="Hendre P.S."/>
            <person name="Van Deynze A."/>
            <person name="Kumar P.L."/>
            <person name="Obidiegwu J.E."/>
            <person name="Bhattacharjee R."/>
            <person name="Rokhsar D.S."/>
        </authorList>
    </citation>
    <scope>NUCLEOTIDE SEQUENCE [LARGE SCALE GENOMIC DNA]</scope>
    <source>
        <strain evidence="2">cv. TDa95/00328</strain>
    </source>
</reference>
<accession>A0ACB7VSA2</accession>
<keyword evidence="2" id="KW-1185">Reference proteome</keyword>
<comment type="caution">
    <text evidence="1">The sequence shown here is derived from an EMBL/GenBank/DDBJ whole genome shotgun (WGS) entry which is preliminary data.</text>
</comment>
<protein>
    <submittedName>
        <fullName evidence="1">Amino-acid N-acetyltransferase protein</fullName>
        <ecNumber evidence="1">2.3.1.1</ecNumber>
    </submittedName>
</protein>
<dbReference type="EMBL" id="CM037017">
    <property type="protein sequence ID" value="KAH7677327.1"/>
    <property type="molecule type" value="Genomic_DNA"/>
</dbReference>
<organism evidence="1 2">
    <name type="scientific">Dioscorea alata</name>
    <name type="common">Purple yam</name>
    <dbReference type="NCBI Taxonomy" id="55571"/>
    <lineage>
        <taxon>Eukaryota</taxon>
        <taxon>Viridiplantae</taxon>
        <taxon>Streptophyta</taxon>
        <taxon>Embryophyta</taxon>
        <taxon>Tracheophyta</taxon>
        <taxon>Spermatophyta</taxon>
        <taxon>Magnoliopsida</taxon>
        <taxon>Liliopsida</taxon>
        <taxon>Dioscoreales</taxon>
        <taxon>Dioscoreaceae</taxon>
        <taxon>Dioscorea</taxon>
    </lineage>
</organism>
<sequence>MCVTIIVVIVVVVKIWYRFVRRGFKECSVEDIPKERRDRINFSRGSKYYVKQLQRELGGINVNGSARRYYVNIFVNFNVMLLDLSVYYIFG</sequence>
<evidence type="ECO:0000313" key="1">
    <source>
        <dbReference type="EMBL" id="KAH7677327.1"/>
    </source>
</evidence>
<dbReference type="Proteomes" id="UP000827976">
    <property type="component" value="Chromosome 7"/>
</dbReference>
<proteinExistence type="predicted"/>
<name>A0ACB7VSA2_DIOAL</name>
<evidence type="ECO:0000313" key="2">
    <source>
        <dbReference type="Proteomes" id="UP000827976"/>
    </source>
</evidence>
<keyword evidence="1" id="KW-0808">Transferase</keyword>
<keyword evidence="1" id="KW-0012">Acyltransferase</keyword>
<gene>
    <name evidence="1" type="ORF">IHE45_07G076400</name>
</gene>
<dbReference type="EC" id="2.3.1.1" evidence="1"/>